<protein>
    <submittedName>
        <fullName evidence="2">Keratin associated protein 5-1</fullName>
    </submittedName>
</protein>
<accession>A0A0K1EI58</accession>
<organism evidence="2 3">
    <name type="scientific">Chondromyces crocatus</name>
    <dbReference type="NCBI Taxonomy" id="52"/>
    <lineage>
        <taxon>Bacteria</taxon>
        <taxon>Pseudomonadati</taxon>
        <taxon>Myxococcota</taxon>
        <taxon>Polyangia</taxon>
        <taxon>Polyangiales</taxon>
        <taxon>Polyangiaceae</taxon>
        <taxon>Chondromyces</taxon>
    </lineage>
</organism>
<dbReference type="GO" id="GO:0005882">
    <property type="term" value="C:intermediate filament"/>
    <property type="evidence" value="ECO:0007669"/>
    <property type="project" value="UniProtKB-KW"/>
</dbReference>
<dbReference type="OrthoDB" id="5477643at2"/>
<evidence type="ECO:0000256" key="1">
    <source>
        <dbReference type="SAM" id="MobiDB-lite"/>
    </source>
</evidence>
<dbReference type="InterPro" id="IPR036465">
    <property type="entry name" value="vWFA_dom_sf"/>
</dbReference>
<dbReference type="SUPFAM" id="SSF53300">
    <property type="entry name" value="vWA-like"/>
    <property type="match status" value="1"/>
</dbReference>
<keyword evidence="2" id="KW-0416">Keratin</keyword>
<sequence>MAAVSVGGILLGSACSDGDDPLRPPSPSGGNTTTTTGGNNGCTDGAERDCSITIAEHNGVVTCQHGTQTCVGGTWSTCGGGEMRIIRAPKPSEETHEDDGLPRPKSLSMPGICVDNPCDPSCQVFEEDPGPGGITIGSNLPPFPWFTGDINGLDPAIADLGTTEPCSTTEDCQFDQFCEEASPLACAHHPCGTGNLGNTAGSPAVGLFEECSPCVQKVCAQHPECCLTTYQGTCGHDLCLAGPPLKAGCDTCAGNVCATRPGCCEYTCNTTAQCVSLFGAGSECNPVLHTCSCAPGNSCGNPTLGYTCNSSQVCVSNWNATCVTRVTAACSPKTCAVPKWTQACVDAAQSICGLDCDAAPGTCVHSPCYSGDRLTNNCTTGFGSMCAAGSPHAYCCSSYWDDECVRQYQIESGTQCPPKGRCVAYLPDQTNPSCSGVDLTVSVPCDGTVPVCNRGNTAVPAGWTLQVNSYPPNTGSIPSSDPGSILAACSGPTGTPACSLTLTQDLAPGSCIAVPGCDSLPVGSELRVNPNNTIPECFCGNNWSVYQNDACTSPGCIANANVSFIKKLTMFVAVDVSTSMICTGSGCPNPTQWTNNVCPNGTALSTVKGQRWDPLRNALGSFFQDPTSAGINVALRFWPDNDPAICNPSSCAALGSINGCAQPRLFGTLTEQSGAGDPHETALLQALTNQRPCGDTPVRNALDGAVYWATQRKIAHPEEEVIVIFISDGIATHCDPNEWTTMAQIAQTGFHGSGVRTYPIGFGEAQEAFVVQVAQQGGGRGFFFNTTGSTLETSLKSALKSIRGDVQPCDVQVPVALQNNNDPTVTIDDLEIIYTSGGGTDTTLTRVPNAASCVANGWYIDNPANPMFARLCPTTCGTVQSDLGARVQARLTGGCVASFEETVYRQTYQADCPSGSKVQWGFLRWDTTTPSNTSVVFSAKTADTAAGIASATSHVLGTAHANPVNTQVCTMLGPSPECPVNLYTRLGELPDARKDILELTMTMNPSSDLLSAPTIHNWEVTYSCPYSE</sequence>
<dbReference type="AlphaFoldDB" id="A0A0K1EI58"/>
<gene>
    <name evidence="2" type="ORF">CMC5_044210</name>
</gene>
<evidence type="ECO:0000313" key="2">
    <source>
        <dbReference type="EMBL" id="AKT40268.1"/>
    </source>
</evidence>
<dbReference type="RefSeq" id="WP_050432222.1">
    <property type="nucleotide sequence ID" value="NZ_CP012159.1"/>
</dbReference>
<feature type="region of interest" description="Disordered" evidence="1">
    <location>
        <begin position="14"/>
        <end position="41"/>
    </location>
</feature>
<reference evidence="2 3" key="1">
    <citation type="submission" date="2015-07" db="EMBL/GenBank/DDBJ databases">
        <title>Genome analysis of myxobacterium Chondromyces crocatus Cm c5 reveals a high potential for natural compound synthesis and the genetic basis for the loss of fruiting body formation.</title>
        <authorList>
            <person name="Zaburannyi N."/>
            <person name="Bunk B."/>
            <person name="Maier J."/>
            <person name="Overmann J."/>
            <person name="Mueller R."/>
        </authorList>
    </citation>
    <scope>NUCLEOTIDE SEQUENCE [LARGE SCALE GENOMIC DNA]</scope>
    <source>
        <strain evidence="2 3">Cm c5</strain>
    </source>
</reference>
<dbReference type="KEGG" id="ccro:CMC5_044210"/>
<proteinExistence type="predicted"/>
<keyword evidence="3" id="KW-1185">Reference proteome</keyword>
<name>A0A0K1EI58_CHOCO</name>
<dbReference type="Proteomes" id="UP000067626">
    <property type="component" value="Chromosome"/>
</dbReference>
<dbReference type="Gene3D" id="3.40.50.410">
    <property type="entry name" value="von Willebrand factor, type A domain"/>
    <property type="match status" value="1"/>
</dbReference>
<evidence type="ECO:0000313" key="3">
    <source>
        <dbReference type="Proteomes" id="UP000067626"/>
    </source>
</evidence>
<dbReference type="STRING" id="52.CMC5_044210"/>
<dbReference type="PATRIC" id="fig|52.7.peg.4872"/>
<dbReference type="EMBL" id="CP012159">
    <property type="protein sequence ID" value="AKT40268.1"/>
    <property type="molecule type" value="Genomic_DNA"/>
</dbReference>